<protein>
    <submittedName>
        <fullName evidence="2">Uncharacterized protein</fullName>
    </submittedName>
</protein>
<dbReference type="AlphaFoldDB" id="A0A0U4BPQ8"/>
<reference evidence="2 3" key="1">
    <citation type="submission" date="2015-12" db="EMBL/GenBank/DDBJ databases">
        <authorList>
            <person name="Shamseldin A."/>
            <person name="Moawad H."/>
            <person name="Abd El-Rahim W.M."/>
            <person name="Sadowsky M.J."/>
        </authorList>
    </citation>
    <scope>NUCLEOTIDE SEQUENCE [LARGE SCALE GENOMIC DNA]</scope>
    <source>
        <strain evidence="2 3">DG5B</strain>
    </source>
</reference>
<dbReference type="STRING" id="1411621.AUC43_11945"/>
<dbReference type="Proteomes" id="UP000059542">
    <property type="component" value="Chromosome"/>
</dbReference>
<keyword evidence="1" id="KW-0472">Membrane</keyword>
<keyword evidence="1" id="KW-0812">Transmembrane</keyword>
<accession>A0A0U4BPQ8</accession>
<sequence length="75" mass="8469">MRFLEIILVLVGALVLFAPITGYIAASYGRSFWRWYVIGLLLPFFSMFVAIFMAIRSRMAEEKAAENVPKPPAAE</sequence>
<keyword evidence="1" id="KW-1133">Transmembrane helix</keyword>
<keyword evidence="3" id="KW-1185">Reference proteome</keyword>
<organism evidence="2 3">
    <name type="scientific">Hymenobacter sedentarius</name>
    <dbReference type="NCBI Taxonomy" id="1411621"/>
    <lineage>
        <taxon>Bacteria</taxon>
        <taxon>Pseudomonadati</taxon>
        <taxon>Bacteroidota</taxon>
        <taxon>Cytophagia</taxon>
        <taxon>Cytophagales</taxon>
        <taxon>Hymenobacteraceae</taxon>
        <taxon>Hymenobacter</taxon>
    </lineage>
</organism>
<proteinExistence type="predicted"/>
<dbReference type="EMBL" id="CP013909">
    <property type="protein sequence ID" value="ALW85738.1"/>
    <property type="molecule type" value="Genomic_DNA"/>
</dbReference>
<feature type="transmembrane region" description="Helical" evidence="1">
    <location>
        <begin position="32"/>
        <end position="55"/>
    </location>
</feature>
<dbReference type="RefSeq" id="WP_068193656.1">
    <property type="nucleotide sequence ID" value="NZ_CP013909.1"/>
</dbReference>
<dbReference type="OrthoDB" id="886121at2"/>
<dbReference type="KEGG" id="hyg:AUC43_11945"/>
<name>A0A0U4BPQ8_9BACT</name>
<evidence type="ECO:0000256" key="1">
    <source>
        <dbReference type="SAM" id="Phobius"/>
    </source>
</evidence>
<evidence type="ECO:0000313" key="2">
    <source>
        <dbReference type="EMBL" id="ALW85738.1"/>
    </source>
</evidence>
<evidence type="ECO:0000313" key="3">
    <source>
        <dbReference type="Proteomes" id="UP000059542"/>
    </source>
</evidence>
<gene>
    <name evidence="2" type="ORF">AUC43_11945</name>
</gene>